<dbReference type="GO" id="GO:0008757">
    <property type="term" value="F:S-adenosylmethionine-dependent methyltransferase activity"/>
    <property type="evidence" value="ECO:0007669"/>
    <property type="project" value="InterPro"/>
</dbReference>
<feature type="domain" description="Methyltransferase type 11" evidence="4">
    <location>
        <begin position="45"/>
        <end position="130"/>
    </location>
</feature>
<dbReference type="InterPro" id="IPR029063">
    <property type="entry name" value="SAM-dependent_MTases_sf"/>
</dbReference>
<name>A0A1I3FN52_9SPHI</name>
<comment type="similarity">
    <text evidence="1">Belongs to the methyltransferase superfamily.</text>
</comment>
<dbReference type="AlphaFoldDB" id="A0A1I3FN52"/>
<dbReference type="Pfam" id="PF08241">
    <property type="entry name" value="Methyltransf_11"/>
    <property type="match status" value="1"/>
</dbReference>
<protein>
    <submittedName>
        <fullName evidence="5">Ubiquinone/menaquinone biosynthesis C-methylase UbiE</fullName>
    </submittedName>
</protein>
<dbReference type="STRING" id="1477437.SAMN05444682_102402"/>
<evidence type="ECO:0000313" key="6">
    <source>
        <dbReference type="Proteomes" id="UP000198670"/>
    </source>
</evidence>
<dbReference type="OrthoDB" id="9797252at2"/>
<gene>
    <name evidence="5" type="ORF">SAMN05444682_102402</name>
</gene>
<dbReference type="InterPro" id="IPR013216">
    <property type="entry name" value="Methyltransf_11"/>
</dbReference>
<evidence type="ECO:0000259" key="4">
    <source>
        <dbReference type="Pfam" id="PF08241"/>
    </source>
</evidence>
<dbReference type="CDD" id="cd02440">
    <property type="entry name" value="AdoMet_MTases"/>
    <property type="match status" value="1"/>
</dbReference>
<proteinExistence type="inferred from homology"/>
<keyword evidence="6" id="KW-1185">Reference proteome</keyword>
<organism evidence="5 6">
    <name type="scientific">Parapedobacter indicus</name>
    <dbReference type="NCBI Taxonomy" id="1477437"/>
    <lineage>
        <taxon>Bacteria</taxon>
        <taxon>Pseudomonadati</taxon>
        <taxon>Bacteroidota</taxon>
        <taxon>Sphingobacteriia</taxon>
        <taxon>Sphingobacteriales</taxon>
        <taxon>Sphingobacteriaceae</taxon>
        <taxon>Parapedobacter</taxon>
    </lineage>
</organism>
<dbReference type="SUPFAM" id="SSF53335">
    <property type="entry name" value="S-adenosyl-L-methionine-dependent methyltransferases"/>
    <property type="match status" value="1"/>
</dbReference>
<evidence type="ECO:0000256" key="2">
    <source>
        <dbReference type="ARBA" id="ARBA00022603"/>
    </source>
</evidence>
<sequence>MPKDSVSRFSHRAVLYDQFRPHYPPELVAFLKEHIVPDSEQVVADIAAGTGIFTEQIAQWGNTVFVVEPNRSMSRLARRRLKGFKNCIFVNGTAESTDLPDQSVDLVVSAQAFHWFDLTKTKHEFKRIGRNNLLVAVVWNLRNTDSPFEQAYESLIYKYGIDYLNVSQRRMDTEEVLSFFAPDSPEYRIFEHTDFLTLTQLRGRMLSYSFMPEETSPVYEEMLEAMTVIFERYQQEGRVRLSYRSRLFIGGIH</sequence>
<dbReference type="InterPro" id="IPR051052">
    <property type="entry name" value="Diverse_substrate_MTase"/>
</dbReference>
<dbReference type="PANTHER" id="PTHR44942:SF4">
    <property type="entry name" value="METHYLTRANSFERASE TYPE 11 DOMAIN-CONTAINING PROTEIN"/>
    <property type="match status" value="1"/>
</dbReference>
<keyword evidence="2 5" id="KW-0489">Methyltransferase</keyword>
<evidence type="ECO:0000256" key="3">
    <source>
        <dbReference type="ARBA" id="ARBA00022679"/>
    </source>
</evidence>
<dbReference type="EMBL" id="FOQO01000002">
    <property type="protein sequence ID" value="SFI12371.1"/>
    <property type="molecule type" value="Genomic_DNA"/>
</dbReference>
<dbReference type="RefSeq" id="WP_090625348.1">
    <property type="nucleotide sequence ID" value="NZ_FOQO01000002.1"/>
</dbReference>
<dbReference type="GO" id="GO:0032259">
    <property type="term" value="P:methylation"/>
    <property type="evidence" value="ECO:0007669"/>
    <property type="project" value="UniProtKB-KW"/>
</dbReference>
<accession>A0A1I3FN52</accession>
<evidence type="ECO:0000256" key="1">
    <source>
        <dbReference type="ARBA" id="ARBA00008361"/>
    </source>
</evidence>
<dbReference type="Proteomes" id="UP000198670">
    <property type="component" value="Unassembled WGS sequence"/>
</dbReference>
<dbReference type="Gene3D" id="3.40.50.150">
    <property type="entry name" value="Vaccinia Virus protein VP39"/>
    <property type="match status" value="1"/>
</dbReference>
<evidence type="ECO:0000313" key="5">
    <source>
        <dbReference type="EMBL" id="SFI12371.1"/>
    </source>
</evidence>
<reference evidence="5 6" key="1">
    <citation type="submission" date="2016-10" db="EMBL/GenBank/DDBJ databases">
        <authorList>
            <person name="de Groot N.N."/>
        </authorList>
    </citation>
    <scope>NUCLEOTIDE SEQUENCE [LARGE SCALE GENOMIC DNA]</scope>
    <source>
        <strain evidence="5 6">RK1</strain>
    </source>
</reference>
<keyword evidence="5" id="KW-0830">Ubiquinone</keyword>
<dbReference type="PANTHER" id="PTHR44942">
    <property type="entry name" value="METHYLTRANSF_11 DOMAIN-CONTAINING PROTEIN"/>
    <property type="match status" value="1"/>
</dbReference>
<keyword evidence="3" id="KW-0808">Transferase</keyword>